<dbReference type="Pfam" id="PF07510">
    <property type="entry name" value="GmrSD_C"/>
    <property type="match status" value="1"/>
</dbReference>
<gene>
    <name evidence="3" type="ORF">BKG82_27725</name>
</gene>
<feature type="chain" id="PRO_5038332665" description="GmrSD restriction endonucleases C-terminal domain-containing protein" evidence="1">
    <location>
        <begin position="25"/>
        <end position="235"/>
    </location>
</feature>
<protein>
    <recommendedName>
        <fullName evidence="2">GmrSD restriction endonucleases C-terminal domain-containing protein</fullName>
    </recommendedName>
</protein>
<accession>A0A1S1LHY1</accession>
<comment type="caution">
    <text evidence="3">The sequence shown here is derived from an EMBL/GenBank/DDBJ whole genome shotgun (WGS) entry which is preliminary data.</text>
</comment>
<evidence type="ECO:0000256" key="1">
    <source>
        <dbReference type="SAM" id="SignalP"/>
    </source>
</evidence>
<dbReference type="AlphaFoldDB" id="A0A1S1LHY1"/>
<dbReference type="InterPro" id="IPR011089">
    <property type="entry name" value="GmrSD_C"/>
</dbReference>
<reference evidence="3 4" key="1">
    <citation type="submission" date="2016-10" db="EMBL/GenBank/DDBJ databases">
        <title>Evaluation of Human, Veterinary and Environmental Mycobacterium chelonae Isolates by Core Genome Phylogenomic Analysis, Targeted Gene Comparison, and Anti-microbial Susceptibility Patterns: A Tale of Mistaken Identities.</title>
        <authorList>
            <person name="Fogelson S.B."/>
            <person name="Camus A.C."/>
            <person name="Lorenz W."/>
            <person name="Vasireddy R."/>
            <person name="Vasireddy S."/>
            <person name="Smith T."/>
            <person name="Brown-Elliott B.A."/>
            <person name="Wallace R.J.Jr."/>
            <person name="Hasan N.A."/>
            <person name="Reischl U."/>
            <person name="Sanchez S."/>
        </authorList>
    </citation>
    <scope>NUCLEOTIDE SEQUENCE [LARGE SCALE GENOMIC DNA]</scope>
    <source>
        <strain evidence="3 4">15515</strain>
    </source>
</reference>
<evidence type="ECO:0000313" key="3">
    <source>
        <dbReference type="EMBL" id="OHU47399.1"/>
    </source>
</evidence>
<feature type="domain" description="GmrSD restriction endonucleases C-terminal" evidence="2">
    <location>
        <begin position="96"/>
        <end position="215"/>
    </location>
</feature>
<dbReference type="Proteomes" id="UP000180043">
    <property type="component" value="Unassembled WGS sequence"/>
</dbReference>
<dbReference type="EMBL" id="MLIQ01000042">
    <property type="protein sequence ID" value="OHU47399.1"/>
    <property type="molecule type" value="Genomic_DNA"/>
</dbReference>
<dbReference type="Gene3D" id="1.10.30.50">
    <property type="match status" value="1"/>
</dbReference>
<dbReference type="PANTHER" id="PTHR24094">
    <property type="entry name" value="SECRETED PROTEIN"/>
    <property type="match status" value="1"/>
</dbReference>
<proteinExistence type="predicted"/>
<evidence type="ECO:0000259" key="2">
    <source>
        <dbReference type="Pfam" id="PF07510"/>
    </source>
</evidence>
<organism evidence="3 4">
    <name type="scientific">Mycobacteroides chelonae</name>
    <name type="common">Mycobacterium chelonae</name>
    <dbReference type="NCBI Taxonomy" id="1774"/>
    <lineage>
        <taxon>Bacteria</taxon>
        <taxon>Bacillati</taxon>
        <taxon>Actinomycetota</taxon>
        <taxon>Actinomycetes</taxon>
        <taxon>Mycobacteriales</taxon>
        <taxon>Mycobacteriaceae</taxon>
        <taxon>Mycobacteroides</taxon>
    </lineage>
</organism>
<name>A0A1S1LHY1_MYCCH</name>
<evidence type="ECO:0000313" key="4">
    <source>
        <dbReference type="Proteomes" id="UP000180043"/>
    </source>
</evidence>
<feature type="signal peptide" evidence="1">
    <location>
        <begin position="1"/>
        <end position="24"/>
    </location>
</feature>
<keyword evidence="1" id="KW-0732">Signal</keyword>
<dbReference type="PANTHER" id="PTHR24094:SF15">
    <property type="entry name" value="AMP-DEPENDENT SYNTHETASE_LIGASE DOMAIN-CONTAINING PROTEIN-RELATED"/>
    <property type="match status" value="1"/>
</dbReference>
<sequence length="235" mass="25766">MRIRHKKRLLAALACAIGLAVAGAATQHQRQVATSCQPSPNHTSSAENNLDELLTKVVVVPQLNKVPGYERGCRSGQSCVFGPAWQDPSDHSGCDTRNRLLAASFNDVEFKPRTRNCKVSSGWRLDPYTCQRITPQDSQIDHIVPLHRGWNAGAWRWDLIRRQLFANDMANLIAVSAKANESKGDSGLESWLPANTAERCVYATQYLKVSIKYQLPITVGDRAAAAAACLKGTPS</sequence>